<feature type="transmembrane region" description="Helical" evidence="6">
    <location>
        <begin position="693"/>
        <end position="715"/>
    </location>
</feature>
<dbReference type="InterPro" id="IPR050250">
    <property type="entry name" value="Macrolide_Exporter_MacB"/>
</dbReference>
<dbReference type="InterPro" id="IPR025857">
    <property type="entry name" value="MacB_PCD"/>
</dbReference>
<dbReference type="PANTHER" id="PTHR30572:SF18">
    <property type="entry name" value="ABC-TYPE MACROLIDE FAMILY EXPORT SYSTEM PERMEASE COMPONENT 2"/>
    <property type="match status" value="1"/>
</dbReference>
<dbReference type="RefSeq" id="WP_091216709.1">
    <property type="nucleotide sequence ID" value="NZ_FOCL01000009.1"/>
</dbReference>
<dbReference type="PANTHER" id="PTHR30572">
    <property type="entry name" value="MEMBRANE COMPONENT OF TRANSPORTER-RELATED"/>
    <property type="match status" value="1"/>
</dbReference>
<proteinExistence type="predicted"/>
<evidence type="ECO:0000256" key="3">
    <source>
        <dbReference type="ARBA" id="ARBA00022692"/>
    </source>
</evidence>
<evidence type="ECO:0000313" key="9">
    <source>
        <dbReference type="EMBL" id="SEO57518.1"/>
    </source>
</evidence>
<feature type="transmembrane region" description="Helical" evidence="6">
    <location>
        <begin position="745"/>
        <end position="764"/>
    </location>
</feature>
<evidence type="ECO:0000256" key="6">
    <source>
        <dbReference type="SAM" id="Phobius"/>
    </source>
</evidence>
<dbReference type="InterPro" id="IPR003838">
    <property type="entry name" value="ABC3_permease_C"/>
</dbReference>
<feature type="transmembrane region" description="Helical" evidence="6">
    <location>
        <begin position="21"/>
        <end position="41"/>
    </location>
</feature>
<dbReference type="Pfam" id="PF02687">
    <property type="entry name" value="FtsX"/>
    <property type="match status" value="2"/>
</dbReference>
<keyword evidence="3 6" id="KW-0812">Transmembrane</keyword>
<dbReference type="STRING" id="551995.SAMN05192574_109143"/>
<name>A0A1H8QUB0_9SPHI</name>
<feature type="transmembrane region" description="Helical" evidence="6">
    <location>
        <begin position="343"/>
        <end position="370"/>
    </location>
</feature>
<dbReference type="AlphaFoldDB" id="A0A1H8QUB0"/>
<keyword evidence="4 6" id="KW-1133">Transmembrane helix</keyword>
<feature type="transmembrane region" description="Helical" evidence="6">
    <location>
        <begin position="437"/>
        <end position="460"/>
    </location>
</feature>
<evidence type="ECO:0000256" key="2">
    <source>
        <dbReference type="ARBA" id="ARBA00022475"/>
    </source>
</evidence>
<sequence length="816" mass="91926">MNKNYFKIALRNLRIRKFFTFINIVGLSVGISAALAIFVIVNFDLSFDKFHHDSERIYRVVTDLSYMDKVVARVGLVNGPLPATIKAEVPGIKNVAPFLEIKETDVLIPGSTDLPVKFKKESNIVLANKEYFALFNYKWLAGSSQTALEKPYQVVLTSDQAQKYFPNISYSELLGRTVIYDSIKTAISGIIQAPAHNTDFYFKDFISYNTCLNNADLKNMTRLTEWPNVVWQLFIKIDEQANMHNVEKQINILVNKYNKGFRPGDGQTEHLQPLKDLHFNQDYANFNKGRRANKTTIYSLLAIAGFLLLLGCINFINLSTAQATQRAKEIGIRKTMGSSRWQLVVQFLSETFIVTFFAICIGVALTPLILQLFADFIPPGLSLNYLDGSLLSFLLALLIVVTLLAGLYPAIILSGYKPIVVLNKPAGNDFGNGSGIALRKALSVTQFVIAQFFIMTTLLVNKQIFYALNKDLGFNKDAIINIETPHSTINSNKQQLFKDKISRIPQIEMMSIGSEAPAAENIRAWEVSYKDEKKEIKTSLQQRNGDENYIKVYHIKLLAGRNLIAADSMTAVLVNEKYIHILGLEDPADAIGKAFDYEGNKRIIVGVVADFYQKSLRDAILPMSMQAPHYRFNDNFFHILLKPQAAGSDDWNKAINSMKSAWKEVYPDIAFDYHFFDDEVARFYENEQRTSKLLSWATGLSILISCLGLVGLTIFNTNRRTKEIGIRKVLGASAMQIVKLLSSEITWLVVVSFVVVMPLAWFAMNKWLQSFADRTPISWWIFALSGAIMFFTALLTSAFQTGRAALANPVKSLRNN</sequence>
<accession>A0A1H8QUB0</accession>
<evidence type="ECO:0000313" key="10">
    <source>
        <dbReference type="Proteomes" id="UP000198942"/>
    </source>
</evidence>
<organism evidence="9 10">
    <name type="scientific">Mucilaginibacter gossypiicola</name>
    <dbReference type="NCBI Taxonomy" id="551995"/>
    <lineage>
        <taxon>Bacteria</taxon>
        <taxon>Pseudomonadati</taxon>
        <taxon>Bacteroidota</taxon>
        <taxon>Sphingobacteriia</taxon>
        <taxon>Sphingobacteriales</taxon>
        <taxon>Sphingobacteriaceae</taxon>
        <taxon>Mucilaginibacter</taxon>
    </lineage>
</organism>
<protein>
    <submittedName>
        <fullName evidence="9">ABC-type antimicrobial peptide transport system, permease component</fullName>
    </submittedName>
</protein>
<feature type="domain" description="ABC3 transporter permease C-terminal" evidence="7">
    <location>
        <begin position="302"/>
        <end position="415"/>
    </location>
</feature>
<keyword evidence="10" id="KW-1185">Reference proteome</keyword>
<feature type="transmembrane region" description="Helical" evidence="6">
    <location>
        <begin position="390"/>
        <end position="416"/>
    </location>
</feature>
<dbReference type="EMBL" id="FOCL01000009">
    <property type="protein sequence ID" value="SEO57518.1"/>
    <property type="molecule type" value="Genomic_DNA"/>
</dbReference>
<gene>
    <name evidence="9" type="ORF">SAMN05192574_109143</name>
</gene>
<evidence type="ECO:0000256" key="4">
    <source>
        <dbReference type="ARBA" id="ARBA00022989"/>
    </source>
</evidence>
<feature type="domain" description="ABC3 transporter permease C-terminal" evidence="7">
    <location>
        <begin position="699"/>
        <end position="805"/>
    </location>
</feature>
<feature type="transmembrane region" description="Helical" evidence="6">
    <location>
        <begin position="297"/>
        <end position="318"/>
    </location>
</feature>
<feature type="domain" description="MacB-like periplasmic core" evidence="8">
    <location>
        <begin position="20"/>
        <end position="251"/>
    </location>
</feature>
<evidence type="ECO:0000259" key="7">
    <source>
        <dbReference type="Pfam" id="PF02687"/>
    </source>
</evidence>
<evidence type="ECO:0000256" key="1">
    <source>
        <dbReference type="ARBA" id="ARBA00004651"/>
    </source>
</evidence>
<dbReference type="GO" id="GO:0022857">
    <property type="term" value="F:transmembrane transporter activity"/>
    <property type="evidence" value="ECO:0007669"/>
    <property type="project" value="TreeGrafter"/>
</dbReference>
<dbReference type="Proteomes" id="UP000198942">
    <property type="component" value="Unassembled WGS sequence"/>
</dbReference>
<keyword evidence="5 6" id="KW-0472">Membrane</keyword>
<comment type="subcellular location">
    <subcellularLocation>
        <location evidence="1">Cell membrane</location>
        <topology evidence="1">Multi-pass membrane protein</topology>
    </subcellularLocation>
</comment>
<feature type="transmembrane region" description="Helical" evidence="6">
    <location>
        <begin position="776"/>
        <end position="795"/>
    </location>
</feature>
<dbReference type="GO" id="GO:0005886">
    <property type="term" value="C:plasma membrane"/>
    <property type="evidence" value="ECO:0007669"/>
    <property type="project" value="UniProtKB-SubCell"/>
</dbReference>
<evidence type="ECO:0000256" key="5">
    <source>
        <dbReference type="ARBA" id="ARBA00023136"/>
    </source>
</evidence>
<dbReference type="OrthoDB" id="1451596at2"/>
<keyword evidence="2" id="KW-1003">Cell membrane</keyword>
<dbReference type="Pfam" id="PF12704">
    <property type="entry name" value="MacB_PCD"/>
    <property type="match status" value="1"/>
</dbReference>
<evidence type="ECO:0000259" key="8">
    <source>
        <dbReference type="Pfam" id="PF12704"/>
    </source>
</evidence>
<reference evidence="10" key="1">
    <citation type="submission" date="2016-10" db="EMBL/GenBank/DDBJ databases">
        <authorList>
            <person name="Varghese N."/>
            <person name="Submissions S."/>
        </authorList>
    </citation>
    <scope>NUCLEOTIDE SEQUENCE [LARGE SCALE GENOMIC DNA]</scope>
    <source>
        <strain evidence="10">Gh-48</strain>
    </source>
</reference>